<name>A0A8T1V6H4_9STRA</name>
<accession>A0A8T1V6H4</accession>
<organism evidence="4 5">
    <name type="scientific">Phytophthora pseudosyringae</name>
    <dbReference type="NCBI Taxonomy" id="221518"/>
    <lineage>
        <taxon>Eukaryota</taxon>
        <taxon>Sar</taxon>
        <taxon>Stramenopiles</taxon>
        <taxon>Oomycota</taxon>
        <taxon>Peronosporomycetes</taxon>
        <taxon>Peronosporales</taxon>
        <taxon>Peronosporaceae</taxon>
        <taxon>Phytophthora</taxon>
    </lineage>
</organism>
<evidence type="ECO:0000256" key="1">
    <source>
        <dbReference type="SAM" id="MobiDB-lite"/>
    </source>
</evidence>
<keyword evidence="2" id="KW-0812">Transmembrane</keyword>
<feature type="region of interest" description="Disordered" evidence="1">
    <location>
        <begin position="490"/>
        <end position="519"/>
    </location>
</feature>
<sequence>MMEGEPATPGVARLPDEETAFVGRKVEAPKRRQRLQQQRAQRKRVAVLTVSAVTVLAFGAVCVFLTAPSGTSEEVKTAVSQAMSSDPAGATADTVFVPSFAVYDEDGDGKVTIGEFLDRLAINRDAALQRVDESSLNETEKTRVTDLLKEDFGTHSDCVALRAQQRGDEVMTRENFDEVYKELTTKFCPTKDDRIPDSYQVKEIATGQEELAPIEVDPAFDGSSSSSASASSSGSDASTEDESAASEGAASASSGSQSSAEAEWKPEQPVAPPRPVTDNNDAKTEDGISGSEPGDEKPWRPSFPTDPPFPSKADTNPSGWNPNEPTDPPVPSKATSAAGEPEWYPTVPTDPPSVVPPSDDNAKTESTSKDSASKPSDGVGTAEWNPDFPTDPPSHAYNGYSEAVMTPTYGESTATQSNPEVAAQESPFGKQSTTESEYPTGAYNTYTGGATEPGEYTSYAGAQKTTTYGETTAETSSPDNWMPLVGGQAAEPAAVGQMQRTEKPEQDKKKLRGMPAIVP</sequence>
<dbReference type="EMBL" id="JAGDFM010000609">
    <property type="protein sequence ID" value="KAG7376887.1"/>
    <property type="molecule type" value="Genomic_DNA"/>
</dbReference>
<dbReference type="Proteomes" id="UP000694044">
    <property type="component" value="Unassembled WGS sequence"/>
</dbReference>
<dbReference type="InterPro" id="IPR002048">
    <property type="entry name" value="EF_hand_dom"/>
</dbReference>
<feature type="transmembrane region" description="Helical" evidence="2">
    <location>
        <begin position="45"/>
        <end position="67"/>
    </location>
</feature>
<dbReference type="InterPro" id="IPR018247">
    <property type="entry name" value="EF_Hand_1_Ca_BS"/>
</dbReference>
<keyword evidence="2" id="KW-1133">Transmembrane helix</keyword>
<dbReference type="AlphaFoldDB" id="A0A8T1V6H4"/>
<feature type="domain" description="EF-hand" evidence="3">
    <location>
        <begin position="100"/>
        <end position="126"/>
    </location>
</feature>
<feature type="compositionally biased region" description="Polar residues" evidence="1">
    <location>
        <begin position="409"/>
        <end position="419"/>
    </location>
</feature>
<comment type="caution">
    <text evidence="4">The sequence shown here is derived from an EMBL/GenBank/DDBJ whole genome shotgun (WGS) entry which is preliminary data.</text>
</comment>
<reference evidence="4" key="1">
    <citation type="submission" date="2021-02" db="EMBL/GenBank/DDBJ databases">
        <authorList>
            <person name="Palmer J.M."/>
        </authorList>
    </citation>
    <scope>NUCLEOTIDE SEQUENCE</scope>
    <source>
        <strain evidence="4">SCRP734</strain>
    </source>
</reference>
<proteinExistence type="predicted"/>
<dbReference type="GO" id="GO:0005509">
    <property type="term" value="F:calcium ion binding"/>
    <property type="evidence" value="ECO:0007669"/>
    <property type="project" value="InterPro"/>
</dbReference>
<evidence type="ECO:0000259" key="3">
    <source>
        <dbReference type="PROSITE" id="PS50222"/>
    </source>
</evidence>
<feature type="region of interest" description="Disordered" evidence="1">
    <location>
        <begin position="217"/>
        <end position="457"/>
    </location>
</feature>
<feature type="compositionally biased region" description="Basic and acidic residues" evidence="1">
    <location>
        <begin position="360"/>
        <end position="372"/>
    </location>
</feature>
<dbReference type="PROSITE" id="PS00018">
    <property type="entry name" value="EF_HAND_1"/>
    <property type="match status" value="1"/>
</dbReference>
<feature type="compositionally biased region" description="Low complexity" evidence="1">
    <location>
        <begin position="440"/>
        <end position="450"/>
    </location>
</feature>
<gene>
    <name evidence="4" type="ORF">PHYPSEUDO_012577</name>
</gene>
<feature type="compositionally biased region" description="Low complexity" evidence="1">
    <location>
        <begin position="221"/>
        <end position="237"/>
    </location>
</feature>
<keyword evidence="5" id="KW-1185">Reference proteome</keyword>
<dbReference type="OrthoDB" id="167900at2759"/>
<feature type="compositionally biased region" description="Low complexity" evidence="1">
    <location>
        <begin position="245"/>
        <end position="261"/>
    </location>
</feature>
<evidence type="ECO:0000313" key="4">
    <source>
        <dbReference type="EMBL" id="KAG7376887.1"/>
    </source>
</evidence>
<keyword evidence="2" id="KW-0472">Membrane</keyword>
<evidence type="ECO:0000313" key="5">
    <source>
        <dbReference type="Proteomes" id="UP000694044"/>
    </source>
</evidence>
<protein>
    <recommendedName>
        <fullName evidence="3">EF-hand domain-containing protein</fullName>
    </recommendedName>
</protein>
<dbReference type="PROSITE" id="PS50222">
    <property type="entry name" value="EF_HAND_2"/>
    <property type="match status" value="1"/>
</dbReference>
<evidence type="ECO:0000256" key="2">
    <source>
        <dbReference type="SAM" id="Phobius"/>
    </source>
</evidence>
<feature type="compositionally biased region" description="Polar residues" evidence="1">
    <location>
        <begin position="313"/>
        <end position="324"/>
    </location>
</feature>